<keyword evidence="17" id="KW-0675">Receptor</keyword>
<evidence type="ECO:0000313" key="17">
    <source>
        <dbReference type="EMBL" id="QKE61908.1"/>
    </source>
</evidence>
<keyword evidence="7" id="KW-0408">Iron</keyword>
<evidence type="ECO:0000256" key="13">
    <source>
        <dbReference type="RuleBase" id="RU003357"/>
    </source>
</evidence>
<gene>
    <name evidence="17" type="ORF">HNE05_00510</name>
</gene>
<protein>
    <submittedName>
        <fullName evidence="17">TonB-dependent receptor</fullName>
    </submittedName>
</protein>
<dbReference type="SUPFAM" id="SSF56935">
    <property type="entry name" value="Porins"/>
    <property type="match status" value="1"/>
</dbReference>
<evidence type="ECO:0000256" key="6">
    <source>
        <dbReference type="ARBA" id="ARBA00022729"/>
    </source>
</evidence>
<sequence>MAISIRHPAVLLCALTLSPIANAQSTDAVELSPLNVTGQYVPGEQTNAELEAEQALTPGGVTLVDSEDLKGRNISNLADMLRYVPGVFAASGSTGDSTFLSSRGSNLDSVGYDGNGIKLMQDGLPVTAADGNNHNRAVDPLSARHAIVARGANALTYGASTLGGAIDFITPTARDVAPFELALDGGSDDQAQGRITAGTVAGDFDALVTAEARHWDGYRDQQHEQNREGVYANAGWQFSEDLRTRLYLTSISNDQQLPGALTESELRDDPGQVESQNVSGNFQYNVDTWRVANKTTWDIDANSSFSVGFSYEEQDLYHPIVDKVMVDFDGPGPMPPTEVFSLLIDTEQRNAGTALRYNLRLGDHDLLAGLNYGQTHVDGGNYRNDGGHRNGLTTHVDNQADNLELFLMDRWQFVPDWTLVYGAQAVDGSREVRNTDAETGEVRNPEGDYDSINPRVGLIHQLTPDVELFANLSRLYEAPTTYELDDDIRGNEETLDAMHGTVFEVGTRGTHALGTASHWHWDLALYYAKLRDEILSMDDPAAPGTSLSTNVDNTIHAGIETLVGASFAIDAANQHRLEPLVNLTINRFSFDNDATYGDNDLPAAPDYFIKGEVLYRNANGFFAGPTFDVVGERYADFSNTYKIDSYALMGLRAGLAREDWEVYGEVRNLTDKTYVAFNSVVDEAAPDAAILNPGEPRSVFAGVRLNW</sequence>
<keyword evidence="3 12" id="KW-1134">Transmembrane beta strand</keyword>
<dbReference type="GO" id="GO:0009279">
    <property type="term" value="C:cell outer membrane"/>
    <property type="evidence" value="ECO:0007669"/>
    <property type="project" value="UniProtKB-SubCell"/>
</dbReference>
<dbReference type="InterPro" id="IPR036942">
    <property type="entry name" value="Beta-barrel_TonB_sf"/>
</dbReference>
<evidence type="ECO:0000256" key="2">
    <source>
        <dbReference type="ARBA" id="ARBA00022448"/>
    </source>
</evidence>
<evidence type="ECO:0000256" key="1">
    <source>
        <dbReference type="ARBA" id="ARBA00004571"/>
    </source>
</evidence>
<proteinExistence type="inferred from homology"/>
<evidence type="ECO:0000256" key="10">
    <source>
        <dbReference type="ARBA" id="ARBA00023136"/>
    </source>
</evidence>
<evidence type="ECO:0000256" key="3">
    <source>
        <dbReference type="ARBA" id="ARBA00022452"/>
    </source>
</evidence>
<dbReference type="PANTHER" id="PTHR32552:SF68">
    <property type="entry name" value="FERRICHROME OUTER MEMBRANE TRANSPORTER_PHAGE RECEPTOR"/>
    <property type="match status" value="1"/>
</dbReference>
<dbReference type="Pfam" id="PF07715">
    <property type="entry name" value="Plug"/>
    <property type="match status" value="1"/>
</dbReference>
<dbReference type="InterPro" id="IPR000531">
    <property type="entry name" value="Beta-barrel_TonB"/>
</dbReference>
<dbReference type="Proteomes" id="UP000501379">
    <property type="component" value="Chromosome"/>
</dbReference>
<evidence type="ECO:0000256" key="5">
    <source>
        <dbReference type="ARBA" id="ARBA00022692"/>
    </source>
</evidence>
<reference evidence="17" key="1">
    <citation type="submission" date="2020-07" db="EMBL/GenBank/DDBJ databases">
        <title>Nitrate ammonifying Pseudomonas campi sp. nov. isolated from German agricultural grassland.</title>
        <authorList>
            <person name="Timsy T."/>
            <person name="Ulrich A."/>
            <person name="Spanner T."/>
            <person name="Foesel B."/>
            <person name="Kolb S."/>
            <person name="Horn M.A."/>
            <person name="Behrendt U."/>
        </authorList>
    </citation>
    <scope>NUCLEOTIDE SEQUENCE</scope>
    <source>
        <strain evidence="17">S1-A32-2</strain>
    </source>
</reference>
<feature type="chain" id="PRO_5026813882" evidence="14">
    <location>
        <begin position="24"/>
        <end position="707"/>
    </location>
</feature>
<evidence type="ECO:0000259" key="16">
    <source>
        <dbReference type="Pfam" id="PF07715"/>
    </source>
</evidence>
<evidence type="ECO:0000259" key="15">
    <source>
        <dbReference type="Pfam" id="PF00593"/>
    </source>
</evidence>
<evidence type="ECO:0000256" key="7">
    <source>
        <dbReference type="ARBA" id="ARBA00023004"/>
    </source>
</evidence>
<keyword evidence="18" id="KW-1185">Reference proteome</keyword>
<keyword evidence="11 12" id="KW-0998">Cell outer membrane</keyword>
<feature type="domain" description="TonB-dependent receptor plug" evidence="16">
    <location>
        <begin position="57"/>
        <end position="165"/>
    </location>
</feature>
<keyword evidence="9 13" id="KW-0798">TonB box</keyword>
<dbReference type="Gene3D" id="2.170.130.10">
    <property type="entry name" value="TonB-dependent receptor, plug domain"/>
    <property type="match status" value="1"/>
</dbReference>
<organism evidence="17 18">
    <name type="scientific">Aquipseudomonas campi</name>
    <dbReference type="NCBI Taxonomy" id="2731681"/>
    <lineage>
        <taxon>Bacteria</taxon>
        <taxon>Pseudomonadati</taxon>
        <taxon>Pseudomonadota</taxon>
        <taxon>Gammaproteobacteria</taxon>
        <taxon>Pseudomonadales</taxon>
        <taxon>Pseudomonadaceae</taxon>
        <taxon>Aquipseudomonas</taxon>
    </lineage>
</organism>
<evidence type="ECO:0000256" key="9">
    <source>
        <dbReference type="ARBA" id="ARBA00023077"/>
    </source>
</evidence>
<dbReference type="InterPro" id="IPR012910">
    <property type="entry name" value="Plug_dom"/>
</dbReference>
<dbReference type="AlphaFoldDB" id="A0A6M8FMH1"/>
<feature type="signal peptide" evidence="14">
    <location>
        <begin position="1"/>
        <end position="23"/>
    </location>
</feature>
<dbReference type="PROSITE" id="PS52016">
    <property type="entry name" value="TONB_DEPENDENT_REC_3"/>
    <property type="match status" value="1"/>
</dbReference>
<evidence type="ECO:0000256" key="14">
    <source>
        <dbReference type="SAM" id="SignalP"/>
    </source>
</evidence>
<dbReference type="InterPro" id="IPR039426">
    <property type="entry name" value="TonB-dep_rcpt-like"/>
</dbReference>
<evidence type="ECO:0000256" key="11">
    <source>
        <dbReference type="ARBA" id="ARBA00023237"/>
    </source>
</evidence>
<dbReference type="InterPro" id="IPR037066">
    <property type="entry name" value="Plug_dom_sf"/>
</dbReference>
<keyword evidence="2 12" id="KW-0813">Transport</keyword>
<accession>A0A6M8FMH1</accession>
<keyword evidence="4" id="KW-0410">Iron transport</keyword>
<feature type="domain" description="TonB-dependent receptor-like beta-barrel" evidence="15">
    <location>
        <begin position="235"/>
        <end position="669"/>
    </location>
</feature>
<keyword evidence="8" id="KW-0406">Ion transport</keyword>
<evidence type="ECO:0000256" key="4">
    <source>
        <dbReference type="ARBA" id="ARBA00022496"/>
    </source>
</evidence>
<dbReference type="RefSeq" id="WP_173203152.1">
    <property type="nucleotide sequence ID" value="NZ_CP053697.2"/>
</dbReference>
<comment type="similarity">
    <text evidence="12 13">Belongs to the TonB-dependent receptor family.</text>
</comment>
<dbReference type="KEGG" id="pcam:HNE05_00510"/>
<evidence type="ECO:0000256" key="8">
    <source>
        <dbReference type="ARBA" id="ARBA00023065"/>
    </source>
</evidence>
<dbReference type="GO" id="GO:0015344">
    <property type="term" value="F:siderophore uptake transmembrane transporter activity"/>
    <property type="evidence" value="ECO:0007669"/>
    <property type="project" value="TreeGrafter"/>
</dbReference>
<dbReference type="Pfam" id="PF00593">
    <property type="entry name" value="TonB_dep_Rec_b-barrel"/>
    <property type="match status" value="1"/>
</dbReference>
<evidence type="ECO:0000313" key="18">
    <source>
        <dbReference type="Proteomes" id="UP000501379"/>
    </source>
</evidence>
<keyword evidence="10 12" id="KW-0472">Membrane</keyword>
<keyword evidence="5 12" id="KW-0812">Transmembrane</keyword>
<dbReference type="PANTHER" id="PTHR32552">
    <property type="entry name" value="FERRICHROME IRON RECEPTOR-RELATED"/>
    <property type="match status" value="1"/>
</dbReference>
<dbReference type="Gene3D" id="2.40.170.20">
    <property type="entry name" value="TonB-dependent receptor, beta-barrel domain"/>
    <property type="match status" value="1"/>
</dbReference>
<name>A0A6M8FMH1_9GAMM</name>
<dbReference type="EMBL" id="CP053697">
    <property type="protein sequence ID" value="QKE61908.1"/>
    <property type="molecule type" value="Genomic_DNA"/>
</dbReference>
<comment type="subcellular location">
    <subcellularLocation>
        <location evidence="1 12">Cell outer membrane</location>
        <topology evidence="1 12">Multi-pass membrane protein</topology>
    </subcellularLocation>
</comment>
<evidence type="ECO:0000256" key="12">
    <source>
        <dbReference type="PROSITE-ProRule" id="PRU01360"/>
    </source>
</evidence>
<keyword evidence="6 14" id="KW-0732">Signal</keyword>